<evidence type="ECO:0000256" key="4">
    <source>
        <dbReference type="SAM" id="SignalP"/>
    </source>
</evidence>
<comment type="similarity">
    <text evidence="1">Belongs to the type-B carboxylesterase/lipase family.</text>
</comment>
<organism evidence="6 7">
    <name type="scientific">Podila minutissima</name>
    <dbReference type="NCBI Taxonomy" id="64525"/>
    <lineage>
        <taxon>Eukaryota</taxon>
        <taxon>Fungi</taxon>
        <taxon>Fungi incertae sedis</taxon>
        <taxon>Mucoromycota</taxon>
        <taxon>Mortierellomycotina</taxon>
        <taxon>Mortierellomycetes</taxon>
        <taxon>Mortierellales</taxon>
        <taxon>Mortierellaceae</taxon>
        <taxon>Podila</taxon>
    </lineage>
</organism>
<feature type="domain" description="Carboxylesterase type B" evidence="5">
    <location>
        <begin position="170"/>
        <end position="698"/>
    </location>
</feature>
<dbReference type="Proteomes" id="UP000696485">
    <property type="component" value="Unassembled WGS sequence"/>
</dbReference>
<accession>A0A9P5SH96</accession>
<dbReference type="EMBL" id="JAAAUY010000460">
    <property type="protein sequence ID" value="KAF9329614.1"/>
    <property type="molecule type" value="Genomic_DNA"/>
</dbReference>
<keyword evidence="2" id="KW-0378">Hydrolase</keyword>
<feature type="region of interest" description="Disordered" evidence="3">
    <location>
        <begin position="152"/>
        <end position="174"/>
    </location>
</feature>
<evidence type="ECO:0000256" key="3">
    <source>
        <dbReference type="SAM" id="MobiDB-lite"/>
    </source>
</evidence>
<feature type="chain" id="PRO_5040107835" description="Carboxylesterase type B domain-containing protein" evidence="4">
    <location>
        <begin position="23"/>
        <end position="722"/>
    </location>
</feature>
<proteinExistence type="inferred from homology"/>
<dbReference type="PANTHER" id="PTHR11559">
    <property type="entry name" value="CARBOXYLESTERASE"/>
    <property type="match status" value="1"/>
</dbReference>
<evidence type="ECO:0000313" key="7">
    <source>
        <dbReference type="Proteomes" id="UP000696485"/>
    </source>
</evidence>
<evidence type="ECO:0000259" key="5">
    <source>
        <dbReference type="Pfam" id="PF00135"/>
    </source>
</evidence>
<name>A0A9P5SH96_9FUNG</name>
<dbReference type="InterPro" id="IPR019819">
    <property type="entry name" value="Carboxylesterase_B_CS"/>
</dbReference>
<dbReference type="Gene3D" id="3.40.50.1820">
    <property type="entry name" value="alpha/beta hydrolase"/>
    <property type="match status" value="1"/>
</dbReference>
<evidence type="ECO:0000256" key="1">
    <source>
        <dbReference type="ARBA" id="ARBA00005964"/>
    </source>
</evidence>
<feature type="compositionally biased region" description="Polar residues" evidence="3">
    <location>
        <begin position="157"/>
        <end position="167"/>
    </location>
</feature>
<evidence type="ECO:0000313" key="6">
    <source>
        <dbReference type="EMBL" id="KAF9329614.1"/>
    </source>
</evidence>
<dbReference type="GO" id="GO:0016787">
    <property type="term" value="F:hydrolase activity"/>
    <property type="evidence" value="ECO:0007669"/>
    <property type="project" value="UniProtKB-KW"/>
</dbReference>
<dbReference type="PROSITE" id="PS00941">
    <property type="entry name" value="CARBOXYLESTERASE_B_2"/>
    <property type="match status" value="1"/>
</dbReference>
<dbReference type="InterPro" id="IPR019826">
    <property type="entry name" value="Carboxylesterase_B_AS"/>
</dbReference>
<keyword evidence="4" id="KW-0732">Signal</keyword>
<dbReference type="PROSITE" id="PS00122">
    <property type="entry name" value="CARBOXYLESTERASE_B_1"/>
    <property type="match status" value="1"/>
</dbReference>
<dbReference type="InterPro" id="IPR002018">
    <property type="entry name" value="CarbesteraseB"/>
</dbReference>
<sequence>MLTDSTLRLLLLLLLAVSFAQSALVANAPSAADLDGVHILIDNDVDTSTNDTSMILLSKKRNYQDSIKACESLGESGYPADSTGASNLALSKLLKMTSVAEAEVRSSRRYWVRDANAPMNQKDCSSFDRNGRVSKTSCSNLYPIICSNSAPRRKVSKTNPEGDTSRQIKVPTDNLGTLQGHRDSTTFRFYGIPYAEPPVGANRFAAPKPLRNQDSGTWVDTNKFGHVCTQLPSMNITFDDELLGAQQSEDCLYLNVFTPTLKSKRNKGIPVMVYVHGGGFNWLSGTSPIFEPGNLVSRGGVVVVTLNYRLNIFGLFQNQPAISKSSAPGNLPTRDQIAALQWVQKNIATFGGDPSQVTIFGESAGGWSMRGLLSAPSAFDLYKNVISQSDPIGLPFSGPDFAAEISKRTLENLGCASADLTCAQNKTTDQVRDAQVKAMEDARKQPGNQWILAGVEYRPCIDGDLIPAKFDELVQQGKHNLRANILWGMTKDEYASFIAAILPNPVPVNANITQTYIALGGDTARYEKLMTSPYYQYDNSDNDTVRDQLSRASSDLYWTCPYQTLSREAAQHGTVYTYRFDHGRRFSDAAGMNISISYCMGKVCHGDDIVPTFGSGDIFPGVAQTGDDARFSRQIIDRFATFARTGNPNPRRGGKVGAAASNTDVTGSPWRAYRSGRNDVMELNLESMMSKDVDKARCGWVEENVKYDYELYGPGNEDAASA</sequence>
<comment type="caution">
    <text evidence="6">The sequence shown here is derived from an EMBL/GenBank/DDBJ whole genome shotgun (WGS) entry which is preliminary data.</text>
</comment>
<reference evidence="6" key="1">
    <citation type="journal article" date="2020" name="Fungal Divers.">
        <title>Resolving the Mortierellaceae phylogeny through synthesis of multi-gene phylogenetics and phylogenomics.</title>
        <authorList>
            <person name="Vandepol N."/>
            <person name="Liber J."/>
            <person name="Desiro A."/>
            <person name="Na H."/>
            <person name="Kennedy M."/>
            <person name="Barry K."/>
            <person name="Grigoriev I.V."/>
            <person name="Miller A.N."/>
            <person name="O'Donnell K."/>
            <person name="Stajich J.E."/>
            <person name="Bonito G."/>
        </authorList>
    </citation>
    <scope>NUCLEOTIDE SEQUENCE</scope>
    <source>
        <strain evidence="6">NVP1</strain>
    </source>
</reference>
<protein>
    <recommendedName>
        <fullName evidence="5">Carboxylesterase type B domain-containing protein</fullName>
    </recommendedName>
</protein>
<dbReference type="Pfam" id="PF00135">
    <property type="entry name" value="COesterase"/>
    <property type="match status" value="1"/>
</dbReference>
<gene>
    <name evidence="6" type="ORF">BG006_007337</name>
</gene>
<feature type="signal peptide" evidence="4">
    <location>
        <begin position="1"/>
        <end position="22"/>
    </location>
</feature>
<dbReference type="InterPro" id="IPR029058">
    <property type="entry name" value="AB_hydrolase_fold"/>
</dbReference>
<evidence type="ECO:0000256" key="2">
    <source>
        <dbReference type="ARBA" id="ARBA00022801"/>
    </source>
</evidence>
<keyword evidence="7" id="KW-1185">Reference proteome</keyword>
<dbReference type="AlphaFoldDB" id="A0A9P5SH96"/>
<dbReference type="SUPFAM" id="SSF53474">
    <property type="entry name" value="alpha/beta-Hydrolases"/>
    <property type="match status" value="1"/>
</dbReference>
<dbReference type="InterPro" id="IPR050309">
    <property type="entry name" value="Type-B_Carboxylest/Lipase"/>
</dbReference>